<dbReference type="SUPFAM" id="SSF52833">
    <property type="entry name" value="Thioredoxin-like"/>
    <property type="match status" value="1"/>
</dbReference>
<organism evidence="8 9">
    <name type="scientific">Candidatus Yanofskybacteria bacterium CG10_big_fil_rev_8_21_14_0_10_46_23</name>
    <dbReference type="NCBI Taxonomy" id="1975098"/>
    <lineage>
        <taxon>Bacteria</taxon>
        <taxon>Candidatus Yanofskyibacteriota</taxon>
    </lineage>
</organism>
<keyword evidence="6" id="KW-1133">Transmembrane helix</keyword>
<dbReference type="PROSITE" id="PS51352">
    <property type="entry name" value="THIOREDOXIN_2"/>
    <property type="match status" value="1"/>
</dbReference>
<evidence type="ECO:0000256" key="6">
    <source>
        <dbReference type="SAM" id="Phobius"/>
    </source>
</evidence>
<evidence type="ECO:0000259" key="7">
    <source>
        <dbReference type="PROSITE" id="PS51352"/>
    </source>
</evidence>
<gene>
    <name evidence="8" type="ORF">COV31_00330</name>
</gene>
<evidence type="ECO:0000313" key="8">
    <source>
        <dbReference type="EMBL" id="PIR41542.1"/>
    </source>
</evidence>
<dbReference type="InterPro" id="IPR012336">
    <property type="entry name" value="Thioredoxin-like_fold"/>
</dbReference>
<sequence>MKKLLFGILGAVIMIVILWGIFKLAQTPAVPLDSTVFEVRATDNVEGLATASVTLIEYSDFQCPACASYFPILEQLKAQFPNDLKFVYRHLPLISIHPNALGSAQAAEAAGLQGKFFEMHYILFSRQAQWSGQRNPDSLFEAYAQELGLNLEKFKEDLDSGQTRDRVNADLNEARALGLNATPTFFLNGVAIGTPQGLEPFAQLVQSAIEATRVNGSPELES</sequence>
<evidence type="ECO:0000313" key="9">
    <source>
        <dbReference type="Proteomes" id="UP000230232"/>
    </source>
</evidence>
<keyword evidence="6" id="KW-0812">Transmembrane</keyword>
<evidence type="ECO:0000256" key="2">
    <source>
        <dbReference type="ARBA" id="ARBA00022729"/>
    </source>
</evidence>
<feature type="transmembrane region" description="Helical" evidence="6">
    <location>
        <begin position="5"/>
        <end position="22"/>
    </location>
</feature>
<dbReference type="InterPro" id="IPR036249">
    <property type="entry name" value="Thioredoxin-like_sf"/>
</dbReference>
<name>A0A2H0R4U3_9BACT</name>
<accession>A0A2H0R4U3</accession>
<dbReference type="Proteomes" id="UP000230232">
    <property type="component" value="Unassembled WGS sequence"/>
</dbReference>
<comment type="caution">
    <text evidence="8">The sequence shown here is derived from an EMBL/GenBank/DDBJ whole genome shotgun (WGS) entry which is preliminary data.</text>
</comment>
<dbReference type="PANTHER" id="PTHR13887">
    <property type="entry name" value="GLUTATHIONE S-TRANSFERASE KAPPA"/>
    <property type="match status" value="1"/>
</dbReference>
<reference evidence="8 9" key="1">
    <citation type="submission" date="2017-09" db="EMBL/GenBank/DDBJ databases">
        <title>Depth-based differentiation of microbial function through sediment-hosted aquifers and enrichment of novel symbionts in the deep terrestrial subsurface.</title>
        <authorList>
            <person name="Probst A.J."/>
            <person name="Ladd B."/>
            <person name="Jarett J.K."/>
            <person name="Geller-Mcgrath D.E."/>
            <person name="Sieber C.M."/>
            <person name="Emerson J.B."/>
            <person name="Anantharaman K."/>
            <person name="Thomas B.C."/>
            <person name="Malmstrom R."/>
            <person name="Stieglmeier M."/>
            <person name="Klingl A."/>
            <person name="Woyke T."/>
            <person name="Ryan C.M."/>
            <person name="Banfield J.F."/>
        </authorList>
    </citation>
    <scope>NUCLEOTIDE SEQUENCE [LARGE SCALE GENOMIC DNA]</scope>
    <source>
        <strain evidence="8">CG10_big_fil_rev_8_21_14_0_10_46_23</strain>
    </source>
</reference>
<keyword evidence="6" id="KW-0472">Membrane</keyword>
<dbReference type="Pfam" id="PF13462">
    <property type="entry name" value="Thioredoxin_4"/>
    <property type="match status" value="1"/>
</dbReference>
<comment type="similarity">
    <text evidence="1">Belongs to the thioredoxin family. DsbA subfamily.</text>
</comment>
<protein>
    <recommendedName>
        <fullName evidence="7">Thioredoxin domain-containing protein</fullName>
    </recommendedName>
</protein>
<dbReference type="Gene3D" id="3.40.30.10">
    <property type="entry name" value="Glutaredoxin"/>
    <property type="match status" value="1"/>
</dbReference>
<evidence type="ECO:0000256" key="4">
    <source>
        <dbReference type="ARBA" id="ARBA00023157"/>
    </source>
</evidence>
<evidence type="ECO:0000256" key="1">
    <source>
        <dbReference type="ARBA" id="ARBA00005791"/>
    </source>
</evidence>
<evidence type="ECO:0000256" key="3">
    <source>
        <dbReference type="ARBA" id="ARBA00023002"/>
    </source>
</evidence>
<evidence type="ECO:0000256" key="5">
    <source>
        <dbReference type="ARBA" id="ARBA00023284"/>
    </source>
</evidence>
<dbReference type="PANTHER" id="PTHR13887:SF14">
    <property type="entry name" value="DISULFIDE BOND FORMATION PROTEIN D"/>
    <property type="match status" value="1"/>
</dbReference>
<keyword evidence="4" id="KW-1015">Disulfide bond</keyword>
<keyword evidence="5" id="KW-0676">Redox-active center</keyword>
<keyword evidence="2" id="KW-0732">Signal</keyword>
<feature type="domain" description="Thioredoxin" evidence="7">
    <location>
        <begin position="21"/>
        <end position="148"/>
    </location>
</feature>
<dbReference type="InterPro" id="IPR013766">
    <property type="entry name" value="Thioredoxin_domain"/>
</dbReference>
<dbReference type="EMBL" id="PCXO01000004">
    <property type="protein sequence ID" value="PIR41542.1"/>
    <property type="molecule type" value="Genomic_DNA"/>
</dbReference>
<dbReference type="AlphaFoldDB" id="A0A2H0R4U3"/>
<proteinExistence type="inferred from homology"/>
<dbReference type="GO" id="GO:0016491">
    <property type="term" value="F:oxidoreductase activity"/>
    <property type="evidence" value="ECO:0007669"/>
    <property type="project" value="UniProtKB-KW"/>
</dbReference>
<keyword evidence="3" id="KW-0560">Oxidoreductase</keyword>